<dbReference type="Proteomes" id="UP000639772">
    <property type="component" value="Unassembled WGS sequence"/>
</dbReference>
<dbReference type="PANTHER" id="PTHR11390">
    <property type="entry name" value="PROKARYOTIC DNA TOPOISOMERASE"/>
    <property type="match status" value="1"/>
</dbReference>
<dbReference type="CDD" id="cd00186">
    <property type="entry name" value="TOP1Ac"/>
    <property type="match status" value="1"/>
</dbReference>
<dbReference type="Gene3D" id="1.10.290.10">
    <property type="entry name" value="Topoisomerase I, domain 4"/>
    <property type="match status" value="1"/>
</dbReference>
<keyword evidence="2" id="KW-0479">Metal-binding</keyword>
<keyword evidence="6 9" id="KW-0238">DNA-binding</keyword>
<dbReference type="Gene3D" id="1.10.460.10">
    <property type="entry name" value="Topoisomerase I, domain 2"/>
    <property type="match status" value="1"/>
</dbReference>
<dbReference type="GO" id="GO:0006310">
    <property type="term" value="P:DNA recombination"/>
    <property type="evidence" value="ECO:0007669"/>
    <property type="project" value="TreeGrafter"/>
</dbReference>
<evidence type="ECO:0000313" key="14">
    <source>
        <dbReference type="EMBL" id="KAG0494580.1"/>
    </source>
</evidence>
<evidence type="ECO:0000256" key="10">
    <source>
        <dbReference type="SAM" id="MobiDB-lite"/>
    </source>
</evidence>
<organism evidence="14 15">
    <name type="scientific">Vanilla planifolia</name>
    <name type="common">Vanilla</name>
    <dbReference type="NCBI Taxonomy" id="51239"/>
    <lineage>
        <taxon>Eukaryota</taxon>
        <taxon>Viridiplantae</taxon>
        <taxon>Streptophyta</taxon>
        <taxon>Embryophyta</taxon>
        <taxon>Tracheophyta</taxon>
        <taxon>Spermatophyta</taxon>
        <taxon>Magnoliopsida</taxon>
        <taxon>Liliopsida</taxon>
        <taxon>Asparagales</taxon>
        <taxon>Orchidaceae</taxon>
        <taxon>Vanilloideae</taxon>
        <taxon>Vanilleae</taxon>
        <taxon>Vanilla</taxon>
    </lineage>
</organism>
<comment type="similarity">
    <text evidence="1 9">Belongs to the type IA topoisomerase family.</text>
</comment>
<feature type="compositionally biased region" description="Low complexity" evidence="10">
    <location>
        <begin position="581"/>
        <end position="599"/>
    </location>
</feature>
<dbReference type="GO" id="GO:0006265">
    <property type="term" value="P:DNA topological change"/>
    <property type="evidence" value="ECO:0007669"/>
    <property type="project" value="InterPro"/>
</dbReference>
<dbReference type="FunFam" id="1.10.290.10:FF:000001">
    <property type="entry name" value="DNA topoisomerase"/>
    <property type="match status" value="1"/>
</dbReference>
<protein>
    <recommendedName>
        <fullName evidence="9">DNA topoisomerase</fullName>
        <ecNumber evidence="9">5.6.2.1</ecNumber>
    </recommendedName>
</protein>
<dbReference type="FunFam" id="2.70.20.10:FF:000004">
    <property type="entry name" value="DNA topoisomerase"/>
    <property type="match status" value="1"/>
</dbReference>
<comment type="caution">
    <text evidence="14">The sequence shown here is derived from an EMBL/GenBank/DDBJ whole genome shotgun (WGS) entry which is preliminary data.</text>
</comment>
<feature type="domain" description="CCHC-type" evidence="11">
    <location>
        <begin position="700"/>
        <end position="715"/>
    </location>
</feature>
<dbReference type="GO" id="GO:0003917">
    <property type="term" value="F:DNA topoisomerase type I (single strand cut, ATP-independent) activity"/>
    <property type="evidence" value="ECO:0007669"/>
    <property type="project" value="UniProtKB-EC"/>
</dbReference>
<dbReference type="PROSITE" id="PS50158">
    <property type="entry name" value="ZF_CCHC"/>
    <property type="match status" value="1"/>
</dbReference>
<evidence type="ECO:0000256" key="4">
    <source>
        <dbReference type="ARBA" id="ARBA00022833"/>
    </source>
</evidence>
<comment type="catalytic activity">
    <reaction evidence="9">
        <text>ATP-independent breakage of single-stranded DNA, followed by passage and rejoining.</text>
        <dbReference type="EC" id="5.6.2.1"/>
    </reaction>
</comment>
<dbReference type="InterPro" id="IPR013497">
    <property type="entry name" value="Topo_IA_cen"/>
</dbReference>
<feature type="region of interest" description="Disordered" evidence="10">
    <location>
        <begin position="648"/>
        <end position="685"/>
    </location>
</feature>
<dbReference type="Gene3D" id="2.70.20.10">
    <property type="entry name" value="Topoisomerase I, domain 3"/>
    <property type="match status" value="1"/>
</dbReference>
<dbReference type="InterPro" id="IPR010666">
    <property type="entry name" value="Znf_GRF"/>
</dbReference>
<dbReference type="InterPro" id="IPR013825">
    <property type="entry name" value="Topo_IA_cen_sub2"/>
</dbReference>
<name>A0A835RUA9_VANPL</name>
<proteinExistence type="inferred from homology"/>
<dbReference type="GO" id="GO:0003677">
    <property type="term" value="F:DNA binding"/>
    <property type="evidence" value="ECO:0007669"/>
    <property type="project" value="UniProtKB-KW"/>
</dbReference>
<evidence type="ECO:0000256" key="8">
    <source>
        <dbReference type="PROSITE-ProRule" id="PRU00047"/>
    </source>
</evidence>
<feature type="region of interest" description="Disordered" evidence="10">
    <location>
        <begin position="574"/>
        <end position="599"/>
    </location>
</feature>
<feature type="compositionally biased region" description="Basic residues" evidence="10">
    <location>
        <begin position="668"/>
        <end position="678"/>
    </location>
</feature>
<dbReference type="SUPFAM" id="SSF56712">
    <property type="entry name" value="Prokaryotic type I DNA topoisomerase"/>
    <property type="match status" value="1"/>
</dbReference>
<dbReference type="EMBL" id="JADCNM010000002">
    <property type="protein sequence ID" value="KAG0494580.1"/>
    <property type="molecule type" value="Genomic_DNA"/>
</dbReference>
<evidence type="ECO:0000256" key="2">
    <source>
        <dbReference type="ARBA" id="ARBA00022723"/>
    </source>
</evidence>
<dbReference type="PRINTS" id="PR00417">
    <property type="entry name" value="PRTPISMRASEI"/>
</dbReference>
<keyword evidence="7 9" id="KW-0413">Isomerase</keyword>
<evidence type="ECO:0000259" key="11">
    <source>
        <dbReference type="PROSITE" id="PS50158"/>
    </source>
</evidence>
<dbReference type="GO" id="GO:0031422">
    <property type="term" value="C:RecQ family helicase-topoisomerase III complex"/>
    <property type="evidence" value="ECO:0007669"/>
    <property type="project" value="TreeGrafter"/>
</dbReference>
<dbReference type="InterPro" id="IPR023405">
    <property type="entry name" value="Topo_IA_core_domain"/>
</dbReference>
<accession>A0A835RUA9</accession>
<dbReference type="InterPro" id="IPR023406">
    <property type="entry name" value="Topo_IA_AS"/>
</dbReference>
<evidence type="ECO:0000256" key="5">
    <source>
        <dbReference type="ARBA" id="ARBA00023029"/>
    </source>
</evidence>
<dbReference type="PROSITE" id="PS52039">
    <property type="entry name" value="TOPO_IA_2"/>
    <property type="match status" value="1"/>
</dbReference>
<dbReference type="PROSITE" id="PS00396">
    <property type="entry name" value="TOPO_IA_1"/>
    <property type="match status" value="1"/>
</dbReference>
<evidence type="ECO:0000256" key="1">
    <source>
        <dbReference type="ARBA" id="ARBA00009446"/>
    </source>
</evidence>
<dbReference type="Pfam" id="PF06839">
    <property type="entry name" value="Zn_ribbon_GRF"/>
    <property type="match status" value="1"/>
</dbReference>
<dbReference type="InterPro" id="IPR000380">
    <property type="entry name" value="Topo_IA"/>
</dbReference>
<gene>
    <name evidence="14" type="ORF">HPP92_005574</name>
</gene>
<feature type="domain" description="Topo IA-type catalytic" evidence="13">
    <location>
        <begin position="1"/>
        <end position="405"/>
    </location>
</feature>
<dbReference type="Pfam" id="PF01131">
    <property type="entry name" value="Topoisom_bac"/>
    <property type="match status" value="1"/>
</dbReference>
<evidence type="ECO:0000256" key="9">
    <source>
        <dbReference type="RuleBase" id="RU362092"/>
    </source>
</evidence>
<keyword evidence="3 8" id="KW-0863">Zinc-finger</keyword>
<dbReference type="InterPro" id="IPR003602">
    <property type="entry name" value="Topo_IA_DNA-bd_dom"/>
</dbReference>
<reference evidence="14 15" key="1">
    <citation type="journal article" date="2020" name="Nat. Food">
        <title>A phased Vanilla planifolia genome enables genetic improvement of flavour and production.</title>
        <authorList>
            <person name="Hasing T."/>
            <person name="Tang H."/>
            <person name="Brym M."/>
            <person name="Khazi F."/>
            <person name="Huang T."/>
            <person name="Chambers A.H."/>
        </authorList>
    </citation>
    <scope>NUCLEOTIDE SEQUENCE [LARGE SCALE GENOMIC DNA]</scope>
    <source>
        <tissue evidence="14">Leaf</tissue>
    </source>
</reference>
<dbReference type="PROSITE" id="PS51999">
    <property type="entry name" value="ZF_GRF"/>
    <property type="match status" value="1"/>
</dbReference>
<evidence type="ECO:0000256" key="6">
    <source>
        <dbReference type="ARBA" id="ARBA00023125"/>
    </source>
</evidence>
<feature type="domain" description="GRF-type" evidence="12">
    <location>
        <begin position="605"/>
        <end position="643"/>
    </location>
</feature>
<dbReference type="GO" id="GO:0006281">
    <property type="term" value="P:DNA repair"/>
    <property type="evidence" value="ECO:0007669"/>
    <property type="project" value="TreeGrafter"/>
</dbReference>
<dbReference type="InterPro" id="IPR013824">
    <property type="entry name" value="Topo_IA_cen_sub1"/>
</dbReference>
<evidence type="ECO:0000259" key="12">
    <source>
        <dbReference type="PROSITE" id="PS51999"/>
    </source>
</evidence>
<comment type="function">
    <text evidence="9">Introduces a single-strand break via transesterification at a target site in duplex DNA. Releases the supercoiling and torsional tension of DNA introduced during the DNA replication and transcription by transiently cleaving and rejoining one strand of the DNA duplex. The scissile phosphodiester is attacked by the catalytic tyrosine of the enzyme, resulting in the formation of a DNA-(5'-phosphotyrosyl)-enzyme intermediate and the expulsion of a 3'-OH DNA strand.</text>
</comment>
<dbReference type="AlphaFoldDB" id="A0A835RUA9"/>
<dbReference type="InterPro" id="IPR001878">
    <property type="entry name" value="Znf_CCHC"/>
</dbReference>
<evidence type="ECO:0000256" key="3">
    <source>
        <dbReference type="ARBA" id="ARBA00022771"/>
    </source>
</evidence>
<dbReference type="EC" id="5.6.2.1" evidence="9"/>
<dbReference type="SMART" id="SM00343">
    <property type="entry name" value="ZnF_C2HC"/>
    <property type="match status" value="2"/>
</dbReference>
<dbReference type="InterPro" id="IPR013826">
    <property type="entry name" value="Topo_IA_cen_sub3"/>
</dbReference>
<evidence type="ECO:0000259" key="13">
    <source>
        <dbReference type="PROSITE" id="PS52039"/>
    </source>
</evidence>
<evidence type="ECO:0000256" key="7">
    <source>
        <dbReference type="ARBA" id="ARBA00023235"/>
    </source>
</evidence>
<sequence>MLLRDAFVLDFVRDNENVVLSYGPCQFPTLGFIVERYWEIQAHEPEEFWTINCSHASEDGTASFSWMRGHLFDYTCAVILYEMCVEEPMATVVDVKNKEKLKYPPYPLSTLELQKRASRYFRMSSEHTMKVAEELYQAGFISYPRTETDGFSVNTDLQAIVREHFTHPAWGSYAQRLLDPDETLWRNPSNGGHDDKAHPPIHPTKLSTGEAGWTEDHKRLYEFVVRHFLACVSQPAVGAGTTVEIDIAGEKFFASGLVIIAKNYLDVYRFESWDGAVIPTYALEQQFLPTTLTLDSGVTRPPPLLSESDLLSCMDKAGIGTDATMHDHIKKLLDRHYATKDANTRFSPTKLGEALVMGYDDMGYELWKPYLRAMMECDMKEVSVGSKSKSEVLDSCLQQMKACFMDARQKKVKLLEAMELFFERSGRTGDAQSLGATVRPCSICNESNMLLKRRPNGEFMVGCQRFPLCRNVVWLPGAISEANVTGNVCPRCTPGPVFLIQFKFRRLEIPPNYDVDYLGCVGGCDDILRELIEICGTGSRNATPMTARGEPSVPLNNQRRHNGTNLCTSCRQTGHSSNDCSSQPSRSGRSQSSGAVSSRNGNILCDCGEPCALKTANTEKNRGRNFYCCQARVCNTFIWEDNQDNGAAQGRGMAHGSGGRSSSTTGRRGGRGRGRRGQRGAQTDGLTFVSATGEQVPIACYVCGDISHFANACPNRGR</sequence>
<dbReference type="PANTHER" id="PTHR11390:SF21">
    <property type="entry name" value="DNA TOPOISOMERASE 3-ALPHA"/>
    <property type="match status" value="1"/>
</dbReference>
<evidence type="ECO:0000313" key="15">
    <source>
        <dbReference type="Proteomes" id="UP000639772"/>
    </source>
</evidence>
<dbReference type="SMART" id="SM00437">
    <property type="entry name" value="TOP1Ac"/>
    <property type="match status" value="1"/>
</dbReference>
<keyword evidence="5 9" id="KW-0799">Topoisomerase</keyword>
<dbReference type="OrthoDB" id="430051at2759"/>
<dbReference type="GO" id="GO:0008270">
    <property type="term" value="F:zinc ion binding"/>
    <property type="evidence" value="ECO:0007669"/>
    <property type="project" value="UniProtKB-KW"/>
</dbReference>
<keyword evidence="4" id="KW-0862">Zinc</keyword>
<dbReference type="GO" id="GO:0005634">
    <property type="term" value="C:nucleus"/>
    <property type="evidence" value="ECO:0007669"/>
    <property type="project" value="TreeGrafter"/>
</dbReference>